<name>A0A540KSA1_MALBA</name>
<dbReference type="EMBL" id="VIEB01000985">
    <property type="protein sequence ID" value="TQD77105.1"/>
    <property type="molecule type" value="Genomic_DNA"/>
</dbReference>
<proteinExistence type="predicted"/>
<gene>
    <name evidence="1" type="ORF">C1H46_037381</name>
</gene>
<sequence>MSAEPIGATHVWPGLVNLVEQQRQWLGDICQVIFYFCESVCIKSCGVHLLASQIVNDECDDLLKWFSLDIVDDEYDE</sequence>
<keyword evidence="2" id="KW-1185">Reference proteome</keyword>
<dbReference type="AlphaFoldDB" id="A0A540KSA1"/>
<comment type="caution">
    <text evidence="1">The sequence shown here is derived from an EMBL/GenBank/DDBJ whole genome shotgun (WGS) entry which is preliminary data.</text>
</comment>
<reference evidence="1 2" key="1">
    <citation type="journal article" date="2019" name="G3 (Bethesda)">
        <title>Sequencing of a Wild Apple (Malus baccata) Genome Unravels the Differences Between Cultivated and Wild Apple Species Regarding Disease Resistance and Cold Tolerance.</title>
        <authorList>
            <person name="Chen X."/>
        </authorList>
    </citation>
    <scope>NUCLEOTIDE SEQUENCE [LARGE SCALE GENOMIC DNA]</scope>
    <source>
        <strain evidence="2">cv. Shandingzi</strain>
        <tissue evidence="1">Leaves</tissue>
    </source>
</reference>
<protein>
    <submittedName>
        <fullName evidence="1">Uncharacterized protein</fullName>
    </submittedName>
</protein>
<dbReference type="Proteomes" id="UP000315295">
    <property type="component" value="Unassembled WGS sequence"/>
</dbReference>
<evidence type="ECO:0000313" key="1">
    <source>
        <dbReference type="EMBL" id="TQD77105.1"/>
    </source>
</evidence>
<organism evidence="1 2">
    <name type="scientific">Malus baccata</name>
    <name type="common">Siberian crab apple</name>
    <name type="synonym">Pyrus baccata</name>
    <dbReference type="NCBI Taxonomy" id="106549"/>
    <lineage>
        <taxon>Eukaryota</taxon>
        <taxon>Viridiplantae</taxon>
        <taxon>Streptophyta</taxon>
        <taxon>Embryophyta</taxon>
        <taxon>Tracheophyta</taxon>
        <taxon>Spermatophyta</taxon>
        <taxon>Magnoliopsida</taxon>
        <taxon>eudicotyledons</taxon>
        <taxon>Gunneridae</taxon>
        <taxon>Pentapetalae</taxon>
        <taxon>rosids</taxon>
        <taxon>fabids</taxon>
        <taxon>Rosales</taxon>
        <taxon>Rosaceae</taxon>
        <taxon>Amygdaloideae</taxon>
        <taxon>Maleae</taxon>
        <taxon>Malus</taxon>
    </lineage>
</organism>
<accession>A0A540KSA1</accession>
<evidence type="ECO:0000313" key="2">
    <source>
        <dbReference type="Proteomes" id="UP000315295"/>
    </source>
</evidence>